<feature type="transmembrane region" description="Helical" evidence="6">
    <location>
        <begin position="289"/>
        <end position="313"/>
    </location>
</feature>
<evidence type="ECO:0000256" key="3">
    <source>
        <dbReference type="ARBA" id="ARBA00022692"/>
    </source>
</evidence>
<feature type="domain" description="ABC3 transporter permease C-terminal" evidence="7">
    <location>
        <begin position="292"/>
        <end position="410"/>
    </location>
</feature>
<sequence length="419" mass="44561">MTLLRIAGRSLANRRTTATLTVLALAISIALFLSVERTRTSARVSFANTIAGTDLIVGARSGSVQLMLYSVFRIGNATNNITWESYRDIAARPEVAWTVPLSLGDSHRGFRVLGTTEAYFEHYRFRGGRKLEMLAGAPFSDLFDTTLGADVAKELGYKVGDPIVVAHGLGAIGFSKHEDMPFRVSGILKKTGTPVDRTVHVSLAAIEAIHVDWQSGARVPGQSTSAEAVRKMDLTPKAITAVLVGVTSKLKTFKLQRFINEYREEPLLAVLPGVALQELWSLIGVAETALAAISAMVVLTALVGMIAAILSSLAERRREMAILRAVGAGPGTIAYLMILEAALLSLAGAAAGSLLFMAGLAIAGPLADTAFGLYLPLSLPNAREIAILGLIVLAGILSGLFPAFRAYRMSLADGMTIRQ</sequence>
<keyword evidence="4 6" id="KW-1133">Transmembrane helix</keyword>
<evidence type="ECO:0000259" key="8">
    <source>
        <dbReference type="Pfam" id="PF12704"/>
    </source>
</evidence>
<dbReference type="Proteomes" id="UP001060336">
    <property type="component" value="Chromosome"/>
</dbReference>
<dbReference type="GO" id="GO:0005886">
    <property type="term" value="C:plasma membrane"/>
    <property type="evidence" value="ECO:0007669"/>
    <property type="project" value="UniProtKB-SubCell"/>
</dbReference>
<keyword evidence="10" id="KW-1185">Reference proteome</keyword>
<dbReference type="RefSeq" id="WP_257768630.1">
    <property type="nucleotide sequence ID" value="NZ_CP102480.1"/>
</dbReference>
<proteinExistence type="predicted"/>
<gene>
    <name evidence="9" type="ORF">NUH88_20570</name>
</gene>
<dbReference type="PANTHER" id="PTHR43738:SF2">
    <property type="entry name" value="ABC TRANSPORTER PERMEASE"/>
    <property type="match status" value="1"/>
</dbReference>
<feature type="transmembrane region" description="Helical" evidence="6">
    <location>
        <begin position="334"/>
        <end position="365"/>
    </location>
</feature>
<dbReference type="AlphaFoldDB" id="A0A9J7ATG9"/>
<keyword evidence="2" id="KW-1003">Cell membrane</keyword>
<dbReference type="KEGG" id="naci:NUH88_20570"/>
<accession>A0A9J7ATG9</accession>
<evidence type="ECO:0000256" key="1">
    <source>
        <dbReference type="ARBA" id="ARBA00004651"/>
    </source>
</evidence>
<evidence type="ECO:0000256" key="6">
    <source>
        <dbReference type="SAM" id="Phobius"/>
    </source>
</evidence>
<evidence type="ECO:0000256" key="2">
    <source>
        <dbReference type="ARBA" id="ARBA00022475"/>
    </source>
</evidence>
<organism evidence="9 10">
    <name type="scientific">Nisaea acidiphila</name>
    <dbReference type="NCBI Taxonomy" id="1862145"/>
    <lineage>
        <taxon>Bacteria</taxon>
        <taxon>Pseudomonadati</taxon>
        <taxon>Pseudomonadota</taxon>
        <taxon>Alphaproteobacteria</taxon>
        <taxon>Rhodospirillales</taxon>
        <taxon>Thalassobaculaceae</taxon>
        <taxon>Nisaea</taxon>
    </lineage>
</organism>
<keyword evidence="3 6" id="KW-0812">Transmembrane</keyword>
<dbReference type="EMBL" id="CP102480">
    <property type="protein sequence ID" value="UUX49777.1"/>
    <property type="molecule type" value="Genomic_DNA"/>
</dbReference>
<comment type="subcellular location">
    <subcellularLocation>
        <location evidence="1">Cell membrane</location>
        <topology evidence="1">Multi-pass membrane protein</topology>
    </subcellularLocation>
</comment>
<dbReference type="InterPro" id="IPR003838">
    <property type="entry name" value="ABC3_permease_C"/>
</dbReference>
<dbReference type="InterPro" id="IPR025857">
    <property type="entry name" value="MacB_PCD"/>
</dbReference>
<protein>
    <submittedName>
        <fullName evidence="9">ABC transporter permease</fullName>
    </submittedName>
</protein>
<evidence type="ECO:0000256" key="4">
    <source>
        <dbReference type="ARBA" id="ARBA00022989"/>
    </source>
</evidence>
<feature type="transmembrane region" description="Helical" evidence="6">
    <location>
        <begin position="385"/>
        <end position="404"/>
    </location>
</feature>
<evidence type="ECO:0000256" key="5">
    <source>
        <dbReference type="ARBA" id="ARBA00023136"/>
    </source>
</evidence>
<dbReference type="Pfam" id="PF12704">
    <property type="entry name" value="MacB_PCD"/>
    <property type="match status" value="1"/>
</dbReference>
<keyword evidence="5 6" id="KW-0472">Membrane</keyword>
<dbReference type="InterPro" id="IPR051125">
    <property type="entry name" value="ABC-4/HrtB_transporter"/>
</dbReference>
<evidence type="ECO:0000259" key="7">
    <source>
        <dbReference type="Pfam" id="PF02687"/>
    </source>
</evidence>
<evidence type="ECO:0000313" key="9">
    <source>
        <dbReference type="EMBL" id="UUX49777.1"/>
    </source>
</evidence>
<dbReference type="Pfam" id="PF02687">
    <property type="entry name" value="FtsX"/>
    <property type="match status" value="1"/>
</dbReference>
<feature type="domain" description="MacB-like periplasmic core" evidence="8">
    <location>
        <begin position="19"/>
        <end position="208"/>
    </location>
</feature>
<reference evidence="9" key="1">
    <citation type="submission" date="2022-08" db="EMBL/GenBank/DDBJ databases">
        <title>Nisaea acidiphila sp. nov., isolated from a marine algal debris and emended description of the genus Nisaea Urios et al. 2008.</title>
        <authorList>
            <person name="Kwon K."/>
        </authorList>
    </citation>
    <scope>NUCLEOTIDE SEQUENCE</scope>
    <source>
        <strain evidence="9">MEBiC11861</strain>
    </source>
</reference>
<dbReference type="PANTHER" id="PTHR43738">
    <property type="entry name" value="ABC TRANSPORTER, MEMBRANE PROTEIN"/>
    <property type="match status" value="1"/>
</dbReference>
<evidence type="ECO:0000313" key="10">
    <source>
        <dbReference type="Proteomes" id="UP001060336"/>
    </source>
</evidence>
<name>A0A9J7ATG9_9PROT</name>